<sequence length="342" mass="39302">MAVRDNVHVPSDVNGKTEENQNVIQLQKIFSELRDRTGAFCQMLESLQLDISGRETKDGLSWLELKNHMLLSYLIDINDVVQSKLKGKSIAESPSIRRLIEYRTVLERMRPIDQKLKYQLQKMQKIAATGKVDKNDPLRFRANPDAFEFDNNINSGNDQEAAKDEKKTNDATKNGTSRSKSGSPGAASVNRAKPSTGVYVPPKLTPLQYLEDETHEARRDRQTTQAKRRALSSSLIAELQREFHEGPMEVREEYNPHKERLNKLKRERERYEEDNFVRLQVSKQERHADRLQGFAALDDITEFGGQGDPDFVDQGPSKKRRKASSKKYKKKWGQKGFRGKKK</sequence>
<evidence type="ECO:0000313" key="3">
    <source>
        <dbReference type="EnsemblMetazoa" id="XP_022646319"/>
    </source>
</evidence>
<feature type="region of interest" description="Disordered" evidence="2">
    <location>
        <begin position="305"/>
        <end position="342"/>
    </location>
</feature>
<keyword evidence="4" id="KW-1185">Reference proteome</keyword>
<dbReference type="FunCoup" id="A0A7M7J3F3">
    <property type="interactions" value="2127"/>
</dbReference>
<dbReference type="GO" id="GO:0032040">
    <property type="term" value="C:small-subunit processome"/>
    <property type="evidence" value="ECO:0007669"/>
    <property type="project" value="TreeGrafter"/>
</dbReference>
<feature type="compositionally biased region" description="Basic and acidic residues" evidence="2">
    <location>
        <begin position="160"/>
        <end position="170"/>
    </location>
</feature>
<feature type="compositionally biased region" description="Basic residues" evidence="2">
    <location>
        <begin position="317"/>
        <end position="342"/>
    </location>
</feature>
<protein>
    <recommendedName>
        <fullName evidence="5">Neuroguidin</fullName>
    </recommendedName>
</protein>
<organism evidence="3 4">
    <name type="scientific">Varroa destructor</name>
    <name type="common">Honeybee mite</name>
    <dbReference type="NCBI Taxonomy" id="109461"/>
    <lineage>
        <taxon>Eukaryota</taxon>
        <taxon>Metazoa</taxon>
        <taxon>Ecdysozoa</taxon>
        <taxon>Arthropoda</taxon>
        <taxon>Chelicerata</taxon>
        <taxon>Arachnida</taxon>
        <taxon>Acari</taxon>
        <taxon>Parasitiformes</taxon>
        <taxon>Mesostigmata</taxon>
        <taxon>Gamasina</taxon>
        <taxon>Dermanyssoidea</taxon>
        <taxon>Varroidae</taxon>
        <taxon>Varroa</taxon>
    </lineage>
</organism>
<evidence type="ECO:0000313" key="4">
    <source>
        <dbReference type="Proteomes" id="UP000594260"/>
    </source>
</evidence>
<dbReference type="InterPro" id="IPR007146">
    <property type="entry name" value="Sas10/Utp3/C1D"/>
</dbReference>
<proteinExistence type="inferred from homology"/>
<dbReference type="PANTHER" id="PTHR13237:SF9">
    <property type="entry name" value="NEUROGUIDIN"/>
    <property type="match status" value="1"/>
</dbReference>
<evidence type="ECO:0000256" key="2">
    <source>
        <dbReference type="SAM" id="MobiDB-lite"/>
    </source>
</evidence>
<dbReference type="AlphaFoldDB" id="A0A7M7J3F3"/>
<dbReference type="Pfam" id="PF04000">
    <property type="entry name" value="Sas10_Utp3"/>
    <property type="match status" value="1"/>
</dbReference>
<evidence type="ECO:0008006" key="5">
    <source>
        <dbReference type="Google" id="ProtNLM"/>
    </source>
</evidence>
<dbReference type="OrthoDB" id="203440at2759"/>
<dbReference type="RefSeq" id="XP_022646319.1">
    <property type="nucleotide sequence ID" value="XM_022790584.1"/>
</dbReference>
<dbReference type="EnsemblMetazoa" id="XM_022790584">
    <property type="protein sequence ID" value="XP_022646319"/>
    <property type="gene ID" value="LOC111244036"/>
</dbReference>
<dbReference type="PANTHER" id="PTHR13237">
    <property type="entry name" value="SOMETHING ABOUT SILENCING PROTEIN 10-RELATED"/>
    <property type="match status" value="1"/>
</dbReference>
<reference evidence="3" key="1">
    <citation type="submission" date="2021-01" db="UniProtKB">
        <authorList>
            <consortium name="EnsemblMetazoa"/>
        </authorList>
    </citation>
    <scope>IDENTIFICATION</scope>
</reference>
<comment type="similarity">
    <text evidence="1">Belongs to the SAS10 family.</text>
</comment>
<dbReference type="GO" id="GO:0000462">
    <property type="term" value="P:maturation of SSU-rRNA from tricistronic rRNA transcript (SSU-rRNA, 5.8S rRNA, LSU-rRNA)"/>
    <property type="evidence" value="ECO:0007669"/>
    <property type="project" value="TreeGrafter"/>
</dbReference>
<dbReference type="InParanoid" id="A0A7M7J3F3"/>
<name>A0A7M7J3F3_VARDE</name>
<evidence type="ECO:0000256" key="1">
    <source>
        <dbReference type="ARBA" id="ARBA00010979"/>
    </source>
</evidence>
<dbReference type="Proteomes" id="UP000594260">
    <property type="component" value="Unplaced"/>
</dbReference>
<dbReference type="KEGG" id="vde:111244036"/>
<feature type="region of interest" description="Disordered" evidence="2">
    <location>
        <begin position="135"/>
        <end position="228"/>
    </location>
</feature>
<accession>A0A7M7J3F3</accession>
<dbReference type="OMA" id="RHTKSER"/>
<dbReference type="GeneID" id="111244036"/>
<feature type="compositionally biased region" description="Polar residues" evidence="2">
    <location>
        <begin position="171"/>
        <end position="182"/>
    </location>
</feature>